<evidence type="ECO:0008006" key="3">
    <source>
        <dbReference type="Google" id="ProtNLM"/>
    </source>
</evidence>
<dbReference type="GO" id="GO:0006635">
    <property type="term" value="P:fatty acid beta-oxidation"/>
    <property type="evidence" value="ECO:0007669"/>
    <property type="project" value="TreeGrafter"/>
</dbReference>
<gene>
    <name evidence="2" type="ORF">6_39</name>
</gene>
<proteinExistence type="predicted"/>
<dbReference type="Pfam" id="PF13561">
    <property type="entry name" value="adh_short_C2"/>
    <property type="match status" value="1"/>
</dbReference>
<dbReference type="InterPro" id="IPR002347">
    <property type="entry name" value="SDR_fam"/>
</dbReference>
<protein>
    <recommendedName>
        <fullName evidence="3">Short chain dehydrogenase</fullName>
    </recommendedName>
</protein>
<evidence type="ECO:0000256" key="1">
    <source>
        <dbReference type="ARBA" id="ARBA00023002"/>
    </source>
</evidence>
<dbReference type="EMBL" id="MK250090">
    <property type="protein sequence ID" value="QDY52327.1"/>
    <property type="molecule type" value="Genomic_DNA"/>
</dbReference>
<dbReference type="CDD" id="cd05369">
    <property type="entry name" value="TER_DECR_SDR_a"/>
    <property type="match status" value="1"/>
</dbReference>
<dbReference type="PRINTS" id="PR00081">
    <property type="entry name" value="GDHRDH"/>
</dbReference>
<sequence length="291" mass="31970">MKSIKKIIKPLRSIILPHNYYSNKHVLITGGGSGLGKQMAYTYSSLGAEVSILGRKVEKLKETKNVIEKLTKKKINYHSLDVRNFDSLNELAEDMKESNKLPDIIINNAAGNILSPIKNLSPNAINSVIDIVLKGTLNTTLAFGKQLIESELPGSFVNISTTYAKTGSSFVIPSSVAKAGCDNLTKSLASEWGKYGIRINSVAPGPIYTEGAFSRLDPENKFSELSKSKLPLGRFGEKEEIANLVSYLTSEHNNWMTGQIINFDGGEVVGNAGEFNTLHYLSDEDWLNLRK</sequence>
<organism evidence="2">
    <name type="scientific">Mimiviridae sp. ChoanoV1</name>
    <dbReference type="NCBI Taxonomy" id="2596887"/>
    <lineage>
        <taxon>Viruses</taxon>
        <taxon>Varidnaviria</taxon>
        <taxon>Bamfordvirae</taxon>
        <taxon>Nucleocytoviricota</taxon>
        <taxon>Megaviricetes</taxon>
        <taxon>Imitervirales</taxon>
        <taxon>Schizomimiviridae</taxon>
    </lineage>
</organism>
<reference evidence="2" key="1">
    <citation type="submission" date="2018-11" db="EMBL/GenBank/DDBJ databases">
        <title>A distinct lineage of giant viruses engineers rhodopsin photosystems in predatory marine eukaryotes.</title>
        <authorList>
            <person name="Needham D.M."/>
            <person name="Yoshizawa S."/>
            <person name="Hosaka T."/>
            <person name="Poirier C."/>
            <person name="Choi C.-J."/>
            <person name="Hehenberger E."/>
            <person name="Irwin N.A.T."/>
            <person name="Wilken S."/>
            <person name="Yung C.-M."/>
            <person name="Bachy C."/>
            <person name="Kurihara R."/>
            <person name="Nakajima Y."/>
            <person name="Kojima K."/>
            <person name="Kimura-Someya T."/>
            <person name="Leonard G."/>
            <person name="Malmstrom R.R."/>
            <person name="Mende D."/>
            <person name="Olson D.K."/>
            <person name="Sudo Y."/>
            <person name="Sudek S."/>
            <person name="Richards T.A."/>
            <person name="DeLong E.F."/>
            <person name="Keeling P.J."/>
            <person name="Santoro A.E."/>
            <person name="Shirouzu M."/>
            <person name="Iwasaki W."/>
            <person name="Worden A.Z."/>
        </authorList>
    </citation>
    <scope>NUCLEOTIDE SEQUENCE</scope>
</reference>
<dbReference type="InterPro" id="IPR036291">
    <property type="entry name" value="NAD(P)-bd_dom_sf"/>
</dbReference>
<dbReference type="SUPFAM" id="SSF51735">
    <property type="entry name" value="NAD(P)-binding Rossmann-fold domains"/>
    <property type="match status" value="1"/>
</dbReference>
<dbReference type="Gene3D" id="3.40.50.720">
    <property type="entry name" value="NAD(P)-binding Rossmann-like Domain"/>
    <property type="match status" value="1"/>
</dbReference>
<keyword evidence="1" id="KW-0560">Oxidoreductase</keyword>
<accession>A0A5B8IGM3</accession>
<dbReference type="PANTHER" id="PTHR43658:SF8">
    <property type="entry name" value="17-BETA-HYDROXYSTEROID DEHYDROGENASE 14-RELATED"/>
    <property type="match status" value="1"/>
</dbReference>
<dbReference type="PANTHER" id="PTHR43658">
    <property type="entry name" value="SHORT-CHAIN DEHYDROGENASE/REDUCTASE"/>
    <property type="match status" value="1"/>
</dbReference>
<dbReference type="GO" id="GO:0008670">
    <property type="term" value="F:2,4-dienoyl-CoA reductase (NADPH) activity"/>
    <property type="evidence" value="ECO:0007669"/>
    <property type="project" value="TreeGrafter"/>
</dbReference>
<name>A0A5B8IGM3_9VIRU</name>
<evidence type="ECO:0000313" key="2">
    <source>
        <dbReference type="EMBL" id="QDY52327.1"/>
    </source>
</evidence>